<feature type="region of interest" description="Disordered" evidence="1">
    <location>
        <begin position="68"/>
        <end position="135"/>
    </location>
</feature>
<dbReference type="AlphaFoldDB" id="A0A9P6X4L8"/>
<evidence type="ECO:0000313" key="3">
    <source>
        <dbReference type="EMBL" id="KAG1305183.1"/>
    </source>
</evidence>
<dbReference type="InterPro" id="IPR019327">
    <property type="entry name" value="WKF"/>
</dbReference>
<evidence type="ECO:0000256" key="1">
    <source>
        <dbReference type="SAM" id="MobiDB-lite"/>
    </source>
</evidence>
<dbReference type="EMBL" id="JAANQT010001432">
    <property type="protein sequence ID" value="KAG1305183.1"/>
    <property type="molecule type" value="Genomic_DNA"/>
</dbReference>
<sequence length="260" mass="29788">MSTVNQQIKKNVKAATSKKPQVKKNAKASITSENPQIKKDASTNGKPKVTPGQKLLQAMTAQKAAKQALLKGVKSTHVSFDEEGNEDKVETVAQKKEDNKGEKRKNEEQIEENKEKPKKKIKKNKVKVEETRRENKQEEALEYVRSFVNDKQNWKFKKVQQIWILQNLYKIPENDFDNVLKYLKDLQGSSREKTRMEANDKIPKEAISNSLTGYANVGYDNDDDDFDAEKLLSQAPVKQVKQQEESNEIKRARLILDVLS</sequence>
<feature type="domain" description="WKF" evidence="2">
    <location>
        <begin position="142"/>
        <end position="200"/>
    </location>
</feature>
<evidence type="ECO:0000259" key="2">
    <source>
        <dbReference type="Pfam" id="PF10180"/>
    </source>
</evidence>
<dbReference type="Pfam" id="PF10180">
    <property type="entry name" value="WKF"/>
    <property type="match status" value="1"/>
</dbReference>
<dbReference type="Proteomes" id="UP000716291">
    <property type="component" value="Unassembled WGS sequence"/>
</dbReference>
<name>A0A9P6X4L8_RHIOR</name>
<accession>A0A9P6X4L8</accession>
<protein>
    <recommendedName>
        <fullName evidence="2">WKF domain-containing protein</fullName>
    </recommendedName>
</protein>
<feature type="compositionally biased region" description="Basic and acidic residues" evidence="1">
    <location>
        <begin position="86"/>
        <end position="115"/>
    </location>
</feature>
<evidence type="ECO:0000313" key="4">
    <source>
        <dbReference type="Proteomes" id="UP000716291"/>
    </source>
</evidence>
<dbReference type="PANTHER" id="PTHR22306">
    <property type="entry name" value="CHROMOSOME 7 OPEN READING FRAME 50"/>
    <property type="match status" value="1"/>
</dbReference>
<dbReference type="OrthoDB" id="10261563at2759"/>
<proteinExistence type="predicted"/>
<keyword evidence="4" id="KW-1185">Reference proteome</keyword>
<feature type="region of interest" description="Disordered" evidence="1">
    <location>
        <begin position="1"/>
        <end position="53"/>
    </location>
</feature>
<reference evidence="3" key="1">
    <citation type="journal article" date="2020" name="Microb. Genom.">
        <title>Genetic diversity of clinical and environmental Mucorales isolates obtained from an investigation of mucormycosis cases among solid organ transplant recipients.</title>
        <authorList>
            <person name="Nguyen M.H."/>
            <person name="Kaul D."/>
            <person name="Muto C."/>
            <person name="Cheng S.J."/>
            <person name="Richter R.A."/>
            <person name="Bruno V.M."/>
            <person name="Liu G."/>
            <person name="Beyhan S."/>
            <person name="Sundermann A.J."/>
            <person name="Mounaud S."/>
            <person name="Pasculle A.W."/>
            <person name="Nierman W.C."/>
            <person name="Driscoll E."/>
            <person name="Cumbie R."/>
            <person name="Clancy C.J."/>
            <person name="Dupont C.L."/>
        </authorList>
    </citation>
    <scope>NUCLEOTIDE SEQUENCE</scope>
    <source>
        <strain evidence="3">GL11</strain>
    </source>
</reference>
<comment type="caution">
    <text evidence="3">The sequence shown here is derived from an EMBL/GenBank/DDBJ whole genome shotgun (WGS) entry which is preliminary data.</text>
</comment>
<feature type="compositionally biased region" description="Basic residues" evidence="1">
    <location>
        <begin position="116"/>
        <end position="125"/>
    </location>
</feature>
<gene>
    <name evidence="3" type="ORF">G6F64_008588</name>
</gene>
<dbReference type="PANTHER" id="PTHR22306:SF2">
    <property type="entry name" value="CHROMOSOME 7 OPEN READING FRAME 50"/>
    <property type="match status" value="1"/>
</dbReference>
<feature type="compositionally biased region" description="Basic and acidic residues" evidence="1">
    <location>
        <begin position="126"/>
        <end position="135"/>
    </location>
</feature>
<organism evidence="3 4">
    <name type="scientific">Rhizopus oryzae</name>
    <name type="common">Mucormycosis agent</name>
    <name type="synonym">Rhizopus arrhizus var. delemar</name>
    <dbReference type="NCBI Taxonomy" id="64495"/>
    <lineage>
        <taxon>Eukaryota</taxon>
        <taxon>Fungi</taxon>
        <taxon>Fungi incertae sedis</taxon>
        <taxon>Mucoromycota</taxon>
        <taxon>Mucoromycotina</taxon>
        <taxon>Mucoromycetes</taxon>
        <taxon>Mucorales</taxon>
        <taxon>Mucorineae</taxon>
        <taxon>Rhizopodaceae</taxon>
        <taxon>Rhizopus</taxon>
    </lineage>
</organism>